<reference evidence="12 13" key="1">
    <citation type="submission" date="2019-07" db="EMBL/GenBank/DDBJ databases">
        <title>Venturia inaequalis Genome Resource.</title>
        <authorList>
            <person name="Lichtner F.J."/>
        </authorList>
    </citation>
    <scope>NUCLEOTIDE SEQUENCE [LARGE SCALE GENOMIC DNA]</scope>
    <source>
        <strain evidence="12 13">DMI_063113</strain>
    </source>
</reference>
<keyword evidence="13" id="KW-1185">Reference proteome</keyword>
<feature type="domain" description="FAD-binding PCMH-type" evidence="11">
    <location>
        <begin position="65"/>
        <end position="235"/>
    </location>
</feature>
<gene>
    <name evidence="12" type="ORF">EG327_001092</name>
</gene>
<dbReference type="AlphaFoldDB" id="A0A8H3VMG1"/>
<feature type="region of interest" description="Disordered" evidence="10">
    <location>
        <begin position="583"/>
        <end position="620"/>
    </location>
</feature>
<comment type="similarity">
    <text evidence="3 9">Belongs to the oxygen-dependent FAD-linked oxidoreductase family.</text>
</comment>
<dbReference type="PROSITE" id="PS00862">
    <property type="entry name" value="OX2_COVAL_FAD"/>
    <property type="match status" value="1"/>
</dbReference>
<comment type="subcellular location">
    <subcellularLocation>
        <location evidence="9">Mitochondrion membrane</location>
    </subcellularLocation>
</comment>
<evidence type="ECO:0000259" key="11">
    <source>
        <dbReference type="PROSITE" id="PS51387"/>
    </source>
</evidence>
<name>A0A8H3VMG1_VENIN</name>
<dbReference type="InterPro" id="IPR006094">
    <property type="entry name" value="Oxid_FAD_bind_N"/>
</dbReference>
<dbReference type="Pfam" id="PF04030">
    <property type="entry name" value="ALO"/>
    <property type="match status" value="1"/>
</dbReference>
<dbReference type="PANTHER" id="PTHR43762:SF1">
    <property type="entry name" value="D-ARABINONO-1,4-LACTONE OXIDASE"/>
    <property type="match status" value="1"/>
</dbReference>
<keyword evidence="9" id="KW-0496">Mitochondrion</keyword>
<sequence>MEVPTDGRNLQKNLGCAAHALSAFKPLPDQSMNDPVLLRELEKLDPAIAFRAVQNHTHHTWAKTFHSHPTLYIQPHSLAEIQKLVHLARRCRKRLVVVGSGHCPNTITCTSSWMVNLDEYSEVLRVDRDKKILTVQAGVRLGALNREAKKCGWTIPNLGSIDQQSIAGAIATGTHGSSLYHGILSQWVHSLRLVLANGEVVKCSAKQNKDLFQAALVSLGALGIVVEVEYQMVPATNIEWVQTLQSMDTILDTWDTDLWIKAEFTRVWWLPYVHRAVVWRAQKSRKEHVAPKSNWYGGAIGFHTYHILLWFSNYVPRILPAVEWFVFGMQYGFSTGTSITAVQEQRTGLLMNCLYSQFVNEWALPLSKGPETIRRLSAWLNGRESESGIPFSAKGIWVHSPIEVRVSDTSKHAGQARPFLDISYEDGPTLYLNATLYRAYGIDPPCKDRYYEAFEWLMRDVGAKPHWAKNFLTPHRSDFEEMYGDKLQSWRGVRSEVDPEGLFVGEWLRENILEAPCKEPLDCEEVEVSRTAWGKERGGGVEWFGKQASPSAEGLTRRSVSSGSSEESFDQVVGAEIEDSRLFDSMSEDQGSSVHDEEFYAKPREDAESDMDGTNVFEKM</sequence>
<dbReference type="InterPro" id="IPR036318">
    <property type="entry name" value="FAD-bd_PCMH-like_sf"/>
</dbReference>
<evidence type="ECO:0000256" key="7">
    <source>
        <dbReference type="ARBA" id="ARBA00023002"/>
    </source>
</evidence>
<dbReference type="PROSITE" id="PS51387">
    <property type="entry name" value="FAD_PCMH"/>
    <property type="match status" value="1"/>
</dbReference>
<dbReference type="EMBL" id="WNWR01000127">
    <property type="protein sequence ID" value="KAE9990645.1"/>
    <property type="molecule type" value="Genomic_DNA"/>
</dbReference>
<dbReference type="Gene3D" id="3.30.70.2520">
    <property type="match status" value="1"/>
</dbReference>
<evidence type="ECO:0000256" key="9">
    <source>
        <dbReference type="RuleBase" id="RU367158"/>
    </source>
</evidence>
<keyword evidence="5 9" id="KW-0285">Flavoprotein</keyword>
<feature type="region of interest" description="Disordered" evidence="10">
    <location>
        <begin position="544"/>
        <end position="571"/>
    </location>
</feature>
<dbReference type="SUPFAM" id="SSF56176">
    <property type="entry name" value="FAD-binding/transporter-associated domain-like"/>
    <property type="match status" value="1"/>
</dbReference>
<dbReference type="UniPathway" id="UPA00771">
    <property type="reaction ID" value="UER00766"/>
</dbReference>
<dbReference type="InterPro" id="IPR007173">
    <property type="entry name" value="ALO_C"/>
</dbReference>
<dbReference type="Gene3D" id="3.30.43.10">
    <property type="entry name" value="Uridine Diphospho-n-acetylenolpyruvylglucosamine Reductase, domain 2"/>
    <property type="match status" value="1"/>
</dbReference>
<dbReference type="Proteomes" id="UP000490939">
    <property type="component" value="Unassembled WGS sequence"/>
</dbReference>
<evidence type="ECO:0000256" key="8">
    <source>
        <dbReference type="ARBA" id="ARBA00033418"/>
    </source>
</evidence>
<accession>A0A8H3VMG1</accession>
<dbReference type="Pfam" id="PF01565">
    <property type="entry name" value="FAD_binding_4"/>
    <property type="match status" value="1"/>
</dbReference>
<comment type="catalytic activity">
    <reaction evidence="9">
        <text>D-arabinono-1,4-lactone + O2 = dehydro-D-arabinono-1,4-lactone + H2O2 + H(+)</text>
        <dbReference type="Rhea" id="RHEA:23756"/>
        <dbReference type="ChEBI" id="CHEBI:15378"/>
        <dbReference type="ChEBI" id="CHEBI:15379"/>
        <dbReference type="ChEBI" id="CHEBI:16240"/>
        <dbReference type="ChEBI" id="CHEBI:16292"/>
        <dbReference type="ChEBI" id="CHEBI:58277"/>
        <dbReference type="EC" id="1.1.3.37"/>
    </reaction>
</comment>
<dbReference type="InterPro" id="IPR006093">
    <property type="entry name" value="Oxy_OxRdtase_FAD_BS"/>
</dbReference>
<dbReference type="InterPro" id="IPR016167">
    <property type="entry name" value="FAD-bd_PCMH_sub1"/>
</dbReference>
<evidence type="ECO:0000256" key="10">
    <source>
        <dbReference type="SAM" id="MobiDB-lite"/>
    </source>
</evidence>
<dbReference type="GO" id="GO:0071949">
    <property type="term" value="F:FAD binding"/>
    <property type="evidence" value="ECO:0007669"/>
    <property type="project" value="UniProtKB-UniRule"/>
</dbReference>
<dbReference type="PANTHER" id="PTHR43762">
    <property type="entry name" value="L-GULONOLACTONE OXIDASE"/>
    <property type="match status" value="1"/>
</dbReference>
<dbReference type="NCBIfam" id="TIGR01678">
    <property type="entry name" value="FAD_lactone_ox"/>
    <property type="match status" value="1"/>
</dbReference>
<evidence type="ECO:0000313" key="13">
    <source>
        <dbReference type="Proteomes" id="UP000490939"/>
    </source>
</evidence>
<dbReference type="InterPro" id="IPR016166">
    <property type="entry name" value="FAD-bd_PCMH"/>
</dbReference>
<dbReference type="InterPro" id="IPR016169">
    <property type="entry name" value="FAD-bd_PCMH_sub2"/>
</dbReference>
<protein>
    <recommendedName>
        <fullName evidence="4 9">D-arabinono-1,4-lactone oxidase</fullName>
        <shortName evidence="9">ALO</shortName>
        <ecNumber evidence="4 9">1.1.3.37</ecNumber>
    </recommendedName>
    <alternativeName>
        <fullName evidence="8 9">L-galactono-gamma-lactone oxidase</fullName>
    </alternativeName>
</protein>
<evidence type="ECO:0000256" key="2">
    <source>
        <dbReference type="ARBA" id="ARBA00005083"/>
    </source>
</evidence>
<comment type="cofactor">
    <cofactor evidence="1 9">
        <name>FAD</name>
        <dbReference type="ChEBI" id="CHEBI:57692"/>
    </cofactor>
</comment>
<comment type="caution">
    <text evidence="12">The sequence shown here is derived from an EMBL/GenBank/DDBJ whole genome shotgun (WGS) entry which is preliminary data.</text>
</comment>
<dbReference type="InterPro" id="IPR030654">
    <property type="entry name" value="Sugar_lactone_oxidase"/>
</dbReference>
<evidence type="ECO:0000256" key="4">
    <source>
        <dbReference type="ARBA" id="ARBA00013136"/>
    </source>
</evidence>
<keyword evidence="7 9" id="KW-0560">Oxidoreductase</keyword>
<evidence type="ECO:0000256" key="5">
    <source>
        <dbReference type="ARBA" id="ARBA00022630"/>
    </source>
</evidence>
<evidence type="ECO:0000256" key="6">
    <source>
        <dbReference type="ARBA" id="ARBA00022827"/>
    </source>
</evidence>
<proteinExistence type="inferred from homology"/>
<evidence type="ECO:0000256" key="3">
    <source>
        <dbReference type="ARBA" id="ARBA00005466"/>
    </source>
</evidence>
<organism evidence="12 13">
    <name type="scientific">Venturia inaequalis</name>
    <name type="common">Apple scab fungus</name>
    <dbReference type="NCBI Taxonomy" id="5025"/>
    <lineage>
        <taxon>Eukaryota</taxon>
        <taxon>Fungi</taxon>
        <taxon>Dikarya</taxon>
        <taxon>Ascomycota</taxon>
        <taxon>Pezizomycotina</taxon>
        <taxon>Dothideomycetes</taxon>
        <taxon>Pleosporomycetidae</taxon>
        <taxon>Venturiales</taxon>
        <taxon>Venturiaceae</taxon>
        <taxon>Venturia</taxon>
    </lineage>
</organism>
<evidence type="ECO:0000313" key="12">
    <source>
        <dbReference type="EMBL" id="KAE9990645.1"/>
    </source>
</evidence>
<dbReference type="GO" id="GO:0031966">
    <property type="term" value="C:mitochondrial membrane"/>
    <property type="evidence" value="ECO:0007669"/>
    <property type="project" value="UniProtKB-SubCell"/>
</dbReference>
<dbReference type="InterPro" id="IPR010031">
    <property type="entry name" value="FAD_lactone_oxidase-like"/>
</dbReference>
<feature type="compositionally biased region" description="Basic and acidic residues" evidence="10">
    <location>
        <begin position="594"/>
        <end position="606"/>
    </location>
</feature>
<evidence type="ECO:0000256" key="1">
    <source>
        <dbReference type="ARBA" id="ARBA00001974"/>
    </source>
</evidence>
<dbReference type="GO" id="GO:0003885">
    <property type="term" value="F:D-arabinono-1,4-lactone oxidase activity"/>
    <property type="evidence" value="ECO:0007669"/>
    <property type="project" value="UniProtKB-UniRule"/>
</dbReference>
<keyword evidence="6 9" id="KW-0274">FAD</keyword>
<dbReference type="Gene3D" id="3.30.465.10">
    <property type="match status" value="1"/>
</dbReference>
<comment type="pathway">
    <text evidence="2 9">Cofactor biosynthesis; D-erythroascorbate biosynthesis; dehydro-D-arabinono-1,4-lactone from D-arabinose: step 2/2.</text>
</comment>
<dbReference type="EC" id="1.1.3.37" evidence="4 9"/>